<dbReference type="Pfam" id="PF00335">
    <property type="entry name" value="Tetraspanin"/>
    <property type="match status" value="1"/>
</dbReference>
<feature type="transmembrane region" description="Helical" evidence="5">
    <location>
        <begin position="7"/>
        <end position="28"/>
    </location>
</feature>
<name>T1FVS0_HELRO</name>
<accession>T1FVS0</accession>
<evidence type="ECO:0000256" key="3">
    <source>
        <dbReference type="ARBA" id="ARBA00022989"/>
    </source>
</evidence>
<dbReference type="EMBL" id="AMQM01007528">
    <property type="status" value="NOT_ANNOTATED_CDS"/>
    <property type="molecule type" value="Genomic_DNA"/>
</dbReference>
<keyword evidence="8" id="KW-1185">Reference proteome</keyword>
<evidence type="ECO:0000256" key="4">
    <source>
        <dbReference type="ARBA" id="ARBA00023136"/>
    </source>
</evidence>
<dbReference type="KEGG" id="hro:HELRODRAFT_194170"/>
<proteinExistence type="predicted"/>
<reference evidence="7" key="3">
    <citation type="submission" date="2015-06" db="UniProtKB">
        <authorList>
            <consortium name="EnsemblMetazoa"/>
        </authorList>
    </citation>
    <scope>IDENTIFICATION</scope>
</reference>
<evidence type="ECO:0000256" key="2">
    <source>
        <dbReference type="ARBA" id="ARBA00022692"/>
    </source>
</evidence>
<keyword evidence="2 5" id="KW-0812">Transmembrane</keyword>
<evidence type="ECO:0008006" key="9">
    <source>
        <dbReference type="Google" id="ProtNLM"/>
    </source>
</evidence>
<dbReference type="RefSeq" id="XP_009028753.1">
    <property type="nucleotide sequence ID" value="XM_009030505.1"/>
</dbReference>
<dbReference type="CTD" id="20212916"/>
<reference evidence="8" key="1">
    <citation type="submission" date="2012-12" db="EMBL/GenBank/DDBJ databases">
        <authorList>
            <person name="Hellsten U."/>
            <person name="Grimwood J."/>
            <person name="Chapman J.A."/>
            <person name="Shapiro H."/>
            <person name="Aerts A."/>
            <person name="Otillar R.P."/>
            <person name="Terry A.Y."/>
            <person name="Boore J.L."/>
            <person name="Simakov O."/>
            <person name="Marletaz F."/>
            <person name="Cho S.-J."/>
            <person name="Edsinger-Gonzales E."/>
            <person name="Havlak P."/>
            <person name="Kuo D.-H."/>
            <person name="Larsson T."/>
            <person name="Lv J."/>
            <person name="Arendt D."/>
            <person name="Savage R."/>
            <person name="Osoegawa K."/>
            <person name="de Jong P."/>
            <person name="Lindberg D.R."/>
            <person name="Seaver E.C."/>
            <person name="Weisblat D.A."/>
            <person name="Putnam N.H."/>
            <person name="Grigoriev I.V."/>
            <person name="Rokhsar D.S."/>
        </authorList>
    </citation>
    <scope>NUCLEOTIDE SEQUENCE</scope>
</reference>
<evidence type="ECO:0000313" key="8">
    <source>
        <dbReference type="Proteomes" id="UP000015101"/>
    </source>
</evidence>
<dbReference type="Proteomes" id="UP000015101">
    <property type="component" value="Unassembled WGS sequence"/>
</dbReference>
<keyword evidence="3 5" id="KW-1133">Transmembrane helix</keyword>
<dbReference type="EMBL" id="KB097635">
    <property type="protein sequence ID" value="ESN93152.1"/>
    <property type="molecule type" value="Genomic_DNA"/>
</dbReference>
<dbReference type="HOGENOM" id="CLU_925246_0_0_1"/>
<gene>
    <name evidence="7" type="primary">20212916</name>
    <name evidence="6" type="ORF">HELRODRAFT_194170</name>
</gene>
<dbReference type="AlphaFoldDB" id="T1FVS0"/>
<evidence type="ECO:0000256" key="1">
    <source>
        <dbReference type="ARBA" id="ARBA00004141"/>
    </source>
</evidence>
<sequence>MQKRPQGFGWLLIFFGMWFHVNHSSYLLSHLFTSNPTNTFLVIERIPFLLVGAFQLGIKILKMQLHENCRRQYSILMSFMILAEMAFVILLTTLRTQPMKLLLTYCKSRWLGITCIKNRSWLIGRHCDLAKVVRLSGSSQSNTLFLYKNLKLWLGDNQLSCCGVQGPKDFINSSWQLHNKDSFGEFVPTSCCTGVIINHSVNSRNIMKNYQIKRQVSEYQMCQAEAVLHPRPPKDSLGTIHTQGCFDVIQNILNGQMKTITITMVILICIQIIDLVLACVLVSWVKKKQSDYWWGDGDDCG</sequence>
<organism evidence="7 8">
    <name type="scientific">Helobdella robusta</name>
    <name type="common">Californian leech</name>
    <dbReference type="NCBI Taxonomy" id="6412"/>
    <lineage>
        <taxon>Eukaryota</taxon>
        <taxon>Metazoa</taxon>
        <taxon>Spiralia</taxon>
        <taxon>Lophotrochozoa</taxon>
        <taxon>Annelida</taxon>
        <taxon>Clitellata</taxon>
        <taxon>Hirudinea</taxon>
        <taxon>Rhynchobdellida</taxon>
        <taxon>Glossiphoniidae</taxon>
        <taxon>Helobdella</taxon>
    </lineage>
</organism>
<keyword evidence="4 5" id="KW-0472">Membrane</keyword>
<feature type="transmembrane region" description="Helical" evidence="5">
    <location>
        <begin position="40"/>
        <end position="61"/>
    </location>
</feature>
<evidence type="ECO:0000256" key="5">
    <source>
        <dbReference type="SAM" id="Phobius"/>
    </source>
</evidence>
<evidence type="ECO:0000313" key="6">
    <source>
        <dbReference type="EMBL" id="ESN93152.1"/>
    </source>
</evidence>
<dbReference type="GeneID" id="20212916"/>
<dbReference type="EnsemblMetazoa" id="HelroT194170">
    <property type="protein sequence ID" value="HelroP194170"/>
    <property type="gene ID" value="HelroG194170"/>
</dbReference>
<dbReference type="OrthoDB" id="10016273at2759"/>
<feature type="transmembrane region" description="Helical" evidence="5">
    <location>
        <begin position="260"/>
        <end position="285"/>
    </location>
</feature>
<dbReference type="InterPro" id="IPR018499">
    <property type="entry name" value="Tetraspanin/Peripherin"/>
</dbReference>
<feature type="transmembrane region" description="Helical" evidence="5">
    <location>
        <begin position="73"/>
        <end position="94"/>
    </location>
</feature>
<evidence type="ECO:0000313" key="7">
    <source>
        <dbReference type="EnsemblMetazoa" id="HelroP194170"/>
    </source>
</evidence>
<dbReference type="InParanoid" id="T1FVS0"/>
<dbReference type="GO" id="GO:0005886">
    <property type="term" value="C:plasma membrane"/>
    <property type="evidence" value="ECO:0000318"/>
    <property type="project" value="GO_Central"/>
</dbReference>
<comment type="subcellular location">
    <subcellularLocation>
        <location evidence="1">Membrane</location>
        <topology evidence="1">Multi-pass membrane protein</topology>
    </subcellularLocation>
</comment>
<protein>
    <recommendedName>
        <fullName evidence="9">Tetraspanin</fullName>
    </recommendedName>
</protein>
<reference evidence="6 8" key="2">
    <citation type="journal article" date="2013" name="Nature">
        <title>Insights into bilaterian evolution from three spiralian genomes.</title>
        <authorList>
            <person name="Simakov O."/>
            <person name="Marletaz F."/>
            <person name="Cho S.J."/>
            <person name="Edsinger-Gonzales E."/>
            <person name="Havlak P."/>
            <person name="Hellsten U."/>
            <person name="Kuo D.H."/>
            <person name="Larsson T."/>
            <person name="Lv J."/>
            <person name="Arendt D."/>
            <person name="Savage R."/>
            <person name="Osoegawa K."/>
            <person name="de Jong P."/>
            <person name="Grimwood J."/>
            <person name="Chapman J.A."/>
            <person name="Shapiro H."/>
            <person name="Aerts A."/>
            <person name="Otillar R.P."/>
            <person name="Terry A.Y."/>
            <person name="Boore J.L."/>
            <person name="Grigoriev I.V."/>
            <person name="Lindberg D.R."/>
            <person name="Seaver E.C."/>
            <person name="Weisblat D.A."/>
            <person name="Putnam N.H."/>
            <person name="Rokhsar D.S."/>
        </authorList>
    </citation>
    <scope>NUCLEOTIDE SEQUENCE</scope>
</reference>